<feature type="transmembrane region" description="Helical" evidence="9">
    <location>
        <begin position="93"/>
        <end position="115"/>
    </location>
</feature>
<dbReference type="OrthoDB" id="9810860at2"/>
<evidence type="ECO:0000256" key="4">
    <source>
        <dbReference type="ARBA" id="ARBA00022475"/>
    </source>
</evidence>
<feature type="domain" description="Cation/H+ exchanger transmembrane" evidence="10">
    <location>
        <begin position="19"/>
        <end position="409"/>
    </location>
</feature>
<feature type="transmembrane region" description="Helical" evidence="9">
    <location>
        <begin position="6"/>
        <end position="26"/>
    </location>
</feature>
<keyword evidence="2" id="KW-0813">Transport</keyword>
<keyword evidence="5 9" id="KW-0812">Transmembrane</keyword>
<evidence type="ECO:0000313" key="12">
    <source>
        <dbReference type="Proteomes" id="UP000031532"/>
    </source>
</evidence>
<feature type="transmembrane region" description="Helical" evidence="9">
    <location>
        <begin position="384"/>
        <end position="410"/>
    </location>
</feature>
<keyword evidence="7" id="KW-0406">Ion transport</keyword>
<gene>
    <name evidence="11" type="ORF">QH73_0004955</name>
</gene>
<dbReference type="GO" id="GO:0015297">
    <property type="term" value="F:antiporter activity"/>
    <property type="evidence" value="ECO:0007669"/>
    <property type="project" value="UniProtKB-KW"/>
</dbReference>
<evidence type="ECO:0000256" key="6">
    <source>
        <dbReference type="ARBA" id="ARBA00022989"/>
    </source>
</evidence>
<feature type="transmembrane region" description="Helical" evidence="9">
    <location>
        <begin position="33"/>
        <end position="52"/>
    </location>
</feature>
<feature type="transmembrane region" description="Helical" evidence="9">
    <location>
        <begin position="352"/>
        <end position="372"/>
    </location>
</feature>
<keyword evidence="3" id="KW-0050">Antiport</keyword>
<reference evidence="11 12" key="1">
    <citation type="journal article" date="2015" name="Genome Announc.">
        <title>Draft Genome Sequence of the Terrestrial Cyanobacterium Scytonema millei VB511283, Isolated from Eastern India.</title>
        <authorList>
            <person name="Sen D."/>
            <person name="Chandrababunaidu M.M."/>
            <person name="Singh D."/>
            <person name="Sanghi N."/>
            <person name="Ghorai A."/>
            <person name="Mishra G.P."/>
            <person name="Madduluri M."/>
            <person name="Adhikary S.P."/>
            <person name="Tripathy S."/>
        </authorList>
    </citation>
    <scope>NUCLEOTIDE SEQUENCE [LARGE SCALE GENOMIC DNA]</scope>
    <source>
        <strain evidence="11 12">VB511283</strain>
    </source>
</reference>
<evidence type="ECO:0000256" key="2">
    <source>
        <dbReference type="ARBA" id="ARBA00022448"/>
    </source>
</evidence>
<name>A0A9X5I3X6_9CYAN</name>
<sequence>MVDIYILDLFVIGVLLLAVTLGSGWISRLPFSFALIYLVVGIILGPYGFKLIQVQPNTEFLQRLTEFVVIVSVFSCGLKMNRPLQLRAWQITARLIGLLMPISIVALAAVGHWLLGMNWGAAVLLGAILAPTDPVLASEVQLADIDDEDELRFGLTSEGGLNDALAFPFVYFGLHLFKDPNLDNWFKQWVAVDLIWAIASGIVMGIAVAKAITWLDRKLQKRRPADVLMEDFVALGTILITYSLTEIVNGYGFIAVFVAGLVVQRNYADDPEKRESELEFVERIEKLMEVGTILLLGSLLRMQPLWQYLGNSLIVAGLLLFVIRPVGAWISTIATNPPVECDRRRLHPASRWLFGWFGIRGVGSLYYLFYAFGEGLKDSAAEQIAWITFTTIVISVVLHGISATPLMNWYERRIRGKSRRAKHATLPEQSE</sequence>
<accession>A0A9X5I3X6</accession>
<evidence type="ECO:0000256" key="5">
    <source>
        <dbReference type="ARBA" id="ARBA00022692"/>
    </source>
</evidence>
<evidence type="ECO:0000259" key="10">
    <source>
        <dbReference type="Pfam" id="PF00999"/>
    </source>
</evidence>
<dbReference type="EMBL" id="JTJC03000001">
    <property type="protein sequence ID" value="NHC34019.1"/>
    <property type="molecule type" value="Genomic_DNA"/>
</dbReference>
<dbReference type="PANTHER" id="PTHR32507:SF8">
    <property type="entry name" value="CNH1P"/>
    <property type="match status" value="1"/>
</dbReference>
<dbReference type="Pfam" id="PF00999">
    <property type="entry name" value="Na_H_Exchanger"/>
    <property type="match status" value="1"/>
</dbReference>
<protein>
    <submittedName>
        <fullName evidence="11">Sodium:proton antiporter</fullName>
    </submittedName>
</protein>
<evidence type="ECO:0000256" key="9">
    <source>
        <dbReference type="SAM" id="Phobius"/>
    </source>
</evidence>
<dbReference type="Proteomes" id="UP000031532">
    <property type="component" value="Unassembled WGS sequence"/>
</dbReference>
<evidence type="ECO:0000256" key="3">
    <source>
        <dbReference type="ARBA" id="ARBA00022449"/>
    </source>
</evidence>
<comment type="caution">
    <text evidence="11">The sequence shown here is derived from an EMBL/GenBank/DDBJ whole genome shotgun (WGS) entry which is preliminary data.</text>
</comment>
<organism evidence="11 12">
    <name type="scientific">Scytonema millei VB511283</name>
    <dbReference type="NCBI Taxonomy" id="1245923"/>
    <lineage>
        <taxon>Bacteria</taxon>
        <taxon>Bacillati</taxon>
        <taxon>Cyanobacteriota</taxon>
        <taxon>Cyanophyceae</taxon>
        <taxon>Nostocales</taxon>
        <taxon>Scytonemataceae</taxon>
        <taxon>Scytonema</taxon>
    </lineage>
</organism>
<dbReference type="GO" id="GO:1902600">
    <property type="term" value="P:proton transmembrane transport"/>
    <property type="evidence" value="ECO:0007669"/>
    <property type="project" value="InterPro"/>
</dbReference>
<dbReference type="InterPro" id="IPR006153">
    <property type="entry name" value="Cation/H_exchanger_TM"/>
</dbReference>
<comment type="subcellular location">
    <subcellularLocation>
        <location evidence="1">Cell membrane</location>
        <topology evidence="1">Multi-pass membrane protein</topology>
    </subcellularLocation>
</comment>
<evidence type="ECO:0000256" key="8">
    <source>
        <dbReference type="ARBA" id="ARBA00023136"/>
    </source>
</evidence>
<feature type="transmembrane region" description="Helical" evidence="9">
    <location>
        <begin position="64"/>
        <end position="81"/>
    </location>
</feature>
<keyword evidence="4" id="KW-1003">Cell membrane</keyword>
<dbReference type="RefSeq" id="WP_039715465.1">
    <property type="nucleotide sequence ID" value="NZ_JTJC03000001.1"/>
</dbReference>
<dbReference type="GO" id="GO:0005886">
    <property type="term" value="C:plasma membrane"/>
    <property type="evidence" value="ECO:0007669"/>
    <property type="project" value="UniProtKB-SubCell"/>
</dbReference>
<proteinExistence type="predicted"/>
<keyword evidence="6 9" id="KW-1133">Transmembrane helix</keyword>
<evidence type="ECO:0000256" key="1">
    <source>
        <dbReference type="ARBA" id="ARBA00004651"/>
    </source>
</evidence>
<keyword evidence="12" id="KW-1185">Reference proteome</keyword>
<feature type="transmembrane region" description="Helical" evidence="9">
    <location>
        <begin position="194"/>
        <end position="215"/>
    </location>
</feature>
<dbReference type="PANTHER" id="PTHR32507">
    <property type="entry name" value="NA(+)/H(+) ANTIPORTER 1"/>
    <property type="match status" value="1"/>
</dbReference>
<feature type="transmembrane region" description="Helical" evidence="9">
    <location>
        <begin position="250"/>
        <end position="267"/>
    </location>
</feature>
<evidence type="ECO:0000313" key="11">
    <source>
        <dbReference type="EMBL" id="NHC34019.1"/>
    </source>
</evidence>
<evidence type="ECO:0000256" key="7">
    <source>
        <dbReference type="ARBA" id="ARBA00023065"/>
    </source>
</evidence>
<dbReference type="InterPro" id="IPR038770">
    <property type="entry name" value="Na+/solute_symporter_sf"/>
</dbReference>
<dbReference type="Gene3D" id="1.20.1530.20">
    <property type="match status" value="1"/>
</dbReference>
<dbReference type="AlphaFoldDB" id="A0A9X5I3X6"/>
<keyword evidence="8 9" id="KW-0472">Membrane</keyword>
<feature type="transmembrane region" description="Helical" evidence="9">
    <location>
        <begin position="312"/>
        <end position="331"/>
    </location>
</feature>